<dbReference type="RefSeq" id="WP_091027022.1">
    <property type="nucleotide sequence ID" value="NZ_BKAE01000021.1"/>
</dbReference>
<accession>A0A1H0LRR3</accession>
<dbReference type="EMBL" id="FNIC01000013">
    <property type="protein sequence ID" value="SDO70773.1"/>
    <property type="molecule type" value="Genomic_DNA"/>
</dbReference>
<evidence type="ECO:0000313" key="1">
    <source>
        <dbReference type="EMBL" id="SDO70773.1"/>
    </source>
</evidence>
<sequence>MPPSASRPAPTAQQLLDLQVAYHLERLAGDQLAATVTRLADDLFTAAGRHQVEDLVDREAIKAVVGRALATVPGSAAVSGIVELATTVVYDGPDERYRLGELIERERVEVLLDELLALNPVLERGLERLTDTPLVGTMASRFMGRIVGEVLQANKAVADKVPGLGSLMSFGTNAASKVMGAADRQFEGLIGDTVGKGGTFAVRRLNRIIIETLQDPTTREAVLQVWDLVSEAQVAGLSDHVTRDEITGVIDAVHEVVVTTVGTEHAARLGEAIVDGFFDRFGGYTPTELLNELDLARDDLVADLVRIAPGVVAALEESGDLERLLRDQLEPFFASAAVRDLLDA</sequence>
<evidence type="ECO:0000313" key="2">
    <source>
        <dbReference type="Proteomes" id="UP000199004"/>
    </source>
</evidence>
<name>A0A1H0LRR3_9ACTN</name>
<gene>
    <name evidence="1" type="ORF">SAMN05192576_0296</name>
</gene>
<dbReference type="STRING" id="1005944.SAMN05192576_0296"/>
<proteinExistence type="predicted"/>
<dbReference type="AlphaFoldDB" id="A0A1H0LRR3"/>
<organism evidence="1 2">
    <name type="scientific">Nocardioides szechwanensis</name>
    <dbReference type="NCBI Taxonomy" id="1005944"/>
    <lineage>
        <taxon>Bacteria</taxon>
        <taxon>Bacillati</taxon>
        <taxon>Actinomycetota</taxon>
        <taxon>Actinomycetes</taxon>
        <taxon>Propionibacteriales</taxon>
        <taxon>Nocardioidaceae</taxon>
        <taxon>Nocardioides</taxon>
    </lineage>
</organism>
<protein>
    <submittedName>
        <fullName evidence="1">Uncharacterized protein</fullName>
    </submittedName>
</protein>
<dbReference type="OrthoDB" id="3759563at2"/>
<reference evidence="1 2" key="1">
    <citation type="submission" date="2016-10" db="EMBL/GenBank/DDBJ databases">
        <authorList>
            <person name="de Groot N.N."/>
        </authorList>
    </citation>
    <scope>NUCLEOTIDE SEQUENCE [LARGE SCALE GENOMIC DNA]</scope>
    <source>
        <strain evidence="1 2">CGMCC 1.11147</strain>
    </source>
</reference>
<keyword evidence="2" id="KW-1185">Reference proteome</keyword>
<dbReference type="Proteomes" id="UP000199004">
    <property type="component" value="Unassembled WGS sequence"/>
</dbReference>